<gene>
    <name evidence="1" type="ORF">Sjap_001753</name>
</gene>
<keyword evidence="2" id="KW-1185">Reference proteome</keyword>
<dbReference type="Proteomes" id="UP001417504">
    <property type="component" value="Unassembled WGS sequence"/>
</dbReference>
<accession>A0AAP0KKJ3</accession>
<comment type="caution">
    <text evidence="1">The sequence shown here is derived from an EMBL/GenBank/DDBJ whole genome shotgun (WGS) entry which is preliminary data.</text>
</comment>
<reference evidence="1 2" key="1">
    <citation type="submission" date="2024-01" db="EMBL/GenBank/DDBJ databases">
        <title>Genome assemblies of Stephania.</title>
        <authorList>
            <person name="Yang L."/>
        </authorList>
    </citation>
    <scope>NUCLEOTIDE SEQUENCE [LARGE SCALE GENOMIC DNA]</scope>
    <source>
        <strain evidence="1">QJT</strain>
        <tissue evidence="1">Leaf</tissue>
    </source>
</reference>
<name>A0AAP0KKJ3_9MAGN</name>
<dbReference type="EMBL" id="JBBNAE010000001">
    <property type="protein sequence ID" value="KAK9154273.1"/>
    <property type="molecule type" value="Genomic_DNA"/>
</dbReference>
<organism evidence="1 2">
    <name type="scientific">Stephania japonica</name>
    <dbReference type="NCBI Taxonomy" id="461633"/>
    <lineage>
        <taxon>Eukaryota</taxon>
        <taxon>Viridiplantae</taxon>
        <taxon>Streptophyta</taxon>
        <taxon>Embryophyta</taxon>
        <taxon>Tracheophyta</taxon>
        <taxon>Spermatophyta</taxon>
        <taxon>Magnoliopsida</taxon>
        <taxon>Ranunculales</taxon>
        <taxon>Menispermaceae</taxon>
        <taxon>Menispermoideae</taxon>
        <taxon>Cissampelideae</taxon>
        <taxon>Stephania</taxon>
    </lineage>
</organism>
<evidence type="ECO:0000313" key="1">
    <source>
        <dbReference type="EMBL" id="KAK9154273.1"/>
    </source>
</evidence>
<protein>
    <submittedName>
        <fullName evidence="1">Uncharacterized protein</fullName>
    </submittedName>
</protein>
<proteinExistence type="predicted"/>
<evidence type="ECO:0000313" key="2">
    <source>
        <dbReference type="Proteomes" id="UP001417504"/>
    </source>
</evidence>
<dbReference type="AlphaFoldDB" id="A0AAP0KKJ3"/>
<sequence>MFRERPNYSCFHSMLTDNSRRKRHNALTDEETRMAKPHDNSSSINLYNKCLLKLVNSDIKTWFHQTS</sequence>